<proteinExistence type="predicted"/>
<gene>
    <name evidence="1" type="ORF">L2E82_44499</name>
</gene>
<dbReference type="Proteomes" id="UP001055811">
    <property type="component" value="Linkage Group LG08"/>
</dbReference>
<evidence type="ECO:0000313" key="1">
    <source>
        <dbReference type="EMBL" id="KAI3699892.1"/>
    </source>
</evidence>
<sequence>MHLLAYRMLHWLISTMLWPRADEERVLPRKLHLMWAMTRMLETCNIPYFIADYFKQLTDAPLKYIALGGGHFLTRLAHSYGFLSEHSISELTVIHPIPFSPPVTTSRDVIYVDDGITSVEGMPFPVL</sequence>
<comment type="caution">
    <text evidence="1">The sequence shown here is derived from an EMBL/GenBank/DDBJ whole genome shotgun (WGS) entry which is preliminary data.</text>
</comment>
<dbReference type="EMBL" id="CM042016">
    <property type="protein sequence ID" value="KAI3699892.1"/>
    <property type="molecule type" value="Genomic_DNA"/>
</dbReference>
<protein>
    <submittedName>
        <fullName evidence="1">Uncharacterized protein</fullName>
    </submittedName>
</protein>
<reference evidence="2" key="1">
    <citation type="journal article" date="2022" name="Mol. Ecol. Resour.">
        <title>The genomes of chicory, endive, great burdock and yacon provide insights into Asteraceae palaeo-polyploidization history and plant inulin production.</title>
        <authorList>
            <person name="Fan W."/>
            <person name="Wang S."/>
            <person name="Wang H."/>
            <person name="Wang A."/>
            <person name="Jiang F."/>
            <person name="Liu H."/>
            <person name="Zhao H."/>
            <person name="Xu D."/>
            <person name="Zhang Y."/>
        </authorList>
    </citation>
    <scope>NUCLEOTIDE SEQUENCE [LARGE SCALE GENOMIC DNA]</scope>
    <source>
        <strain evidence="2">cv. Punajuju</strain>
    </source>
</reference>
<evidence type="ECO:0000313" key="2">
    <source>
        <dbReference type="Proteomes" id="UP001055811"/>
    </source>
</evidence>
<organism evidence="1 2">
    <name type="scientific">Cichorium intybus</name>
    <name type="common">Chicory</name>
    <dbReference type="NCBI Taxonomy" id="13427"/>
    <lineage>
        <taxon>Eukaryota</taxon>
        <taxon>Viridiplantae</taxon>
        <taxon>Streptophyta</taxon>
        <taxon>Embryophyta</taxon>
        <taxon>Tracheophyta</taxon>
        <taxon>Spermatophyta</taxon>
        <taxon>Magnoliopsida</taxon>
        <taxon>eudicotyledons</taxon>
        <taxon>Gunneridae</taxon>
        <taxon>Pentapetalae</taxon>
        <taxon>asterids</taxon>
        <taxon>campanulids</taxon>
        <taxon>Asterales</taxon>
        <taxon>Asteraceae</taxon>
        <taxon>Cichorioideae</taxon>
        <taxon>Cichorieae</taxon>
        <taxon>Cichoriinae</taxon>
        <taxon>Cichorium</taxon>
    </lineage>
</organism>
<keyword evidence="2" id="KW-1185">Reference proteome</keyword>
<reference evidence="1 2" key="2">
    <citation type="journal article" date="2022" name="Mol. Ecol. Resour.">
        <title>The genomes of chicory, endive, great burdock and yacon provide insights into Asteraceae paleo-polyploidization history and plant inulin production.</title>
        <authorList>
            <person name="Fan W."/>
            <person name="Wang S."/>
            <person name="Wang H."/>
            <person name="Wang A."/>
            <person name="Jiang F."/>
            <person name="Liu H."/>
            <person name="Zhao H."/>
            <person name="Xu D."/>
            <person name="Zhang Y."/>
        </authorList>
    </citation>
    <scope>NUCLEOTIDE SEQUENCE [LARGE SCALE GENOMIC DNA]</scope>
    <source>
        <strain evidence="2">cv. Punajuju</strain>
        <tissue evidence="1">Leaves</tissue>
    </source>
</reference>
<name>A0ACB8ZPG2_CICIN</name>
<accession>A0ACB8ZPG2</accession>